<name>A0ABN2W367_9ACTN</name>
<dbReference type="RefSeq" id="WP_425546058.1">
    <property type="nucleotide sequence ID" value="NZ_BAAAPY010000008.1"/>
</dbReference>
<evidence type="ECO:0000256" key="2">
    <source>
        <dbReference type="SAM" id="Coils"/>
    </source>
</evidence>
<dbReference type="PANTHER" id="PTHR30204">
    <property type="entry name" value="REDOX-CYCLING DRUG-SENSING TRANSCRIPTIONAL ACTIVATOR SOXR"/>
    <property type="match status" value="1"/>
</dbReference>
<dbReference type="PROSITE" id="PS50937">
    <property type="entry name" value="HTH_MERR_2"/>
    <property type="match status" value="1"/>
</dbReference>
<evidence type="ECO:0000313" key="5">
    <source>
        <dbReference type="Proteomes" id="UP001501480"/>
    </source>
</evidence>
<dbReference type="Gene3D" id="1.10.1660.10">
    <property type="match status" value="1"/>
</dbReference>
<proteinExistence type="predicted"/>
<dbReference type="SUPFAM" id="SSF46955">
    <property type="entry name" value="Putative DNA-binding domain"/>
    <property type="match status" value="1"/>
</dbReference>
<evidence type="ECO:0000256" key="1">
    <source>
        <dbReference type="ARBA" id="ARBA00023125"/>
    </source>
</evidence>
<evidence type="ECO:0000259" key="3">
    <source>
        <dbReference type="PROSITE" id="PS50937"/>
    </source>
</evidence>
<dbReference type="InterPro" id="IPR000551">
    <property type="entry name" value="MerR-type_HTH_dom"/>
</dbReference>
<organism evidence="4 5">
    <name type="scientific">Aeromicrobium halocynthiae</name>
    <dbReference type="NCBI Taxonomy" id="560557"/>
    <lineage>
        <taxon>Bacteria</taxon>
        <taxon>Bacillati</taxon>
        <taxon>Actinomycetota</taxon>
        <taxon>Actinomycetes</taxon>
        <taxon>Propionibacteriales</taxon>
        <taxon>Nocardioidaceae</taxon>
        <taxon>Aeromicrobium</taxon>
    </lineage>
</organism>
<dbReference type="Proteomes" id="UP001501480">
    <property type="component" value="Unassembled WGS sequence"/>
</dbReference>
<evidence type="ECO:0000313" key="4">
    <source>
        <dbReference type="EMBL" id="GAA2082030.1"/>
    </source>
</evidence>
<dbReference type="PANTHER" id="PTHR30204:SF58">
    <property type="entry name" value="HTH-TYPE TRANSCRIPTIONAL REGULATOR YFMP"/>
    <property type="match status" value="1"/>
</dbReference>
<reference evidence="4 5" key="1">
    <citation type="journal article" date="2019" name="Int. J. Syst. Evol. Microbiol.">
        <title>The Global Catalogue of Microorganisms (GCM) 10K type strain sequencing project: providing services to taxonomists for standard genome sequencing and annotation.</title>
        <authorList>
            <consortium name="The Broad Institute Genomics Platform"/>
            <consortium name="The Broad Institute Genome Sequencing Center for Infectious Disease"/>
            <person name="Wu L."/>
            <person name="Ma J."/>
        </authorList>
    </citation>
    <scope>NUCLEOTIDE SEQUENCE [LARGE SCALE GENOMIC DNA]</scope>
    <source>
        <strain evidence="4 5">JCM 15749</strain>
    </source>
</reference>
<dbReference type="EMBL" id="BAAAPY010000008">
    <property type="protein sequence ID" value="GAA2082030.1"/>
    <property type="molecule type" value="Genomic_DNA"/>
</dbReference>
<dbReference type="Pfam" id="PF13411">
    <property type="entry name" value="MerR_1"/>
    <property type="match status" value="1"/>
</dbReference>
<dbReference type="NCBIfam" id="NF047375">
    <property type="entry name" value="HeatShock_HspR"/>
    <property type="match status" value="1"/>
</dbReference>
<sequence length="130" mass="14177">MTMDFTPPGPEAKVFVISVAAELSGLHPQTLRTYDRLGIVEAGRTGGGGRRYSLRDIEMLRTVARLTAEGLGLEGVRRVIELENQVAALQAKVADLQAELSLAHQALGTVQNLPVLAAESHLTPWRRPRR</sequence>
<feature type="domain" description="HTH merR-type" evidence="3">
    <location>
        <begin position="14"/>
        <end position="82"/>
    </location>
</feature>
<keyword evidence="1" id="KW-0238">DNA-binding</keyword>
<keyword evidence="2" id="KW-0175">Coiled coil</keyword>
<accession>A0ABN2W367</accession>
<dbReference type="InterPro" id="IPR047057">
    <property type="entry name" value="MerR_fam"/>
</dbReference>
<dbReference type="SMART" id="SM00422">
    <property type="entry name" value="HTH_MERR"/>
    <property type="match status" value="1"/>
</dbReference>
<protein>
    <submittedName>
        <fullName evidence="4">Helix-turn-helix transcriptional regulator</fullName>
    </submittedName>
</protein>
<gene>
    <name evidence="4" type="ORF">GCM10009821_23490</name>
</gene>
<dbReference type="PROSITE" id="PS00552">
    <property type="entry name" value="HTH_MERR_1"/>
    <property type="match status" value="1"/>
</dbReference>
<feature type="coiled-coil region" evidence="2">
    <location>
        <begin position="79"/>
        <end position="106"/>
    </location>
</feature>
<dbReference type="InterPro" id="IPR009061">
    <property type="entry name" value="DNA-bd_dom_put_sf"/>
</dbReference>
<comment type="caution">
    <text evidence="4">The sequence shown here is derived from an EMBL/GenBank/DDBJ whole genome shotgun (WGS) entry which is preliminary data.</text>
</comment>
<keyword evidence="5" id="KW-1185">Reference proteome</keyword>